<dbReference type="AlphaFoldDB" id="S4NYI9"/>
<dbReference type="EMBL" id="GAIX01011762">
    <property type="protein sequence ID" value="JAA80798.1"/>
    <property type="molecule type" value="Transcribed_RNA"/>
</dbReference>
<reference evidence="1" key="1">
    <citation type="journal article" date="2013" name="BMC Genomics">
        <title>Unscrambling butterfly oogenesis.</title>
        <authorList>
            <person name="Carter J.M."/>
            <person name="Baker S.C."/>
            <person name="Pink R."/>
            <person name="Carter D.R."/>
            <person name="Collins A."/>
            <person name="Tomlin J."/>
            <person name="Gibbs M."/>
            <person name="Breuker C.J."/>
        </authorList>
    </citation>
    <scope>NUCLEOTIDE SEQUENCE</scope>
    <source>
        <tissue evidence="1">Ovary</tissue>
    </source>
</reference>
<feature type="non-terminal residue" evidence="1">
    <location>
        <position position="1"/>
    </location>
</feature>
<accession>S4NYI9</accession>
<reference evidence="1" key="2">
    <citation type="submission" date="2013-05" db="EMBL/GenBank/DDBJ databases">
        <authorList>
            <person name="Carter J.-M."/>
            <person name="Baker S.C."/>
            <person name="Pink R."/>
            <person name="Carter D.R.F."/>
            <person name="Collins A."/>
            <person name="Tomlin J."/>
            <person name="Gibbs M."/>
            <person name="Breuker C.J."/>
        </authorList>
    </citation>
    <scope>NUCLEOTIDE SEQUENCE</scope>
    <source>
        <tissue evidence="1">Ovary</tissue>
    </source>
</reference>
<proteinExistence type="predicted"/>
<sequence>YCRSIFIRSIFIPDNVLLVGSTKQWLASLSCGLTIISNLPQKQRPAKQSVAGYRVGQNCTISWINNYCK</sequence>
<evidence type="ECO:0000313" key="1">
    <source>
        <dbReference type="EMBL" id="JAA80798.1"/>
    </source>
</evidence>
<name>S4NYI9_9NEOP</name>
<organism evidence="1">
    <name type="scientific">Pararge aegeria</name>
    <name type="common">speckled wood butterfly</name>
    <dbReference type="NCBI Taxonomy" id="116150"/>
    <lineage>
        <taxon>Eukaryota</taxon>
        <taxon>Metazoa</taxon>
        <taxon>Ecdysozoa</taxon>
        <taxon>Arthropoda</taxon>
        <taxon>Hexapoda</taxon>
        <taxon>Insecta</taxon>
        <taxon>Pterygota</taxon>
        <taxon>Neoptera</taxon>
        <taxon>Endopterygota</taxon>
        <taxon>Lepidoptera</taxon>
        <taxon>Glossata</taxon>
        <taxon>Ditrysia</taxon>
        <taxon>Papilionoidea</taxon>
        <taxon>Nymphalidae</taxon>
        <taxon>Satyrinae</taxon>
        <taxon>Satyrini</taxon>
        <taxon>Parargina</taxon>
        <taxon>Pararge</taxon>
    </lineage>
</organism>
<protein>
    <submittedName>
        <fullName evidence="1">Uncharacterized protein</fullName>
    </submittedName>
</protein>